<keyword evidence="2" id="KW-0472">Membrane</keyword>
<dbReference type="PANTHER" id="PTHR36183">
    <property type="entry name" value="BETA-GLUCURONIDASE"/>
    <property type="match status" value="1"/>
</dbReference>
<dbReference type="Gene3D" id="2.60.40.1180">
    <property type="entry name" value="Golgi alpha-mannosidase II"/>
    <property type="match status" value="1"/>
</dbReference>
<dbReference type="InterPro" id="IPR017853">
    <property type="entry name" value="GH"/>
</dbReference>
<gene>
    <name evidence="3" type="ORF">BQ4739_LOCUS11660</name>
</gene>
<feature type="region of interest" description="Disordered" evidence="1">
    <location>
        <begin position="199"/>
        <end position="225"/>
    </location>
</feature>
<evidence type="ECO:0000256" key="2">
    <source>
        <dbReference type="SAM" id="Phobius"/>
    </source>
</evidence>
<dbReference type="InterPro" id="IPR052974">
    <property type="entry name" value="GH79_Enzymes"/>
</dbReference>
<dbReference type="Proteomes" id="UP000256970">
    <property type="component" value="Unassembled WGS sequence"/>
</dbReference>
<dbReference type="Gene3D" id="3.20.20.80">
    <property type="entry name" value="Glycosidases"/>
    <property type="match status" value="1"/>
</dbReference>
<evidence type="ECO:0000313" key="3">
    <source>
        <dbReference type="EMBL" id="SZX71523.1"/>
    </source>
</evidence>
<reference evidence="3 4" key="1">
    <citation type="submission" date="2016-10" db="EMBL/GenBank/DDBJ databases">
        <authorList>
            <person name="Cai Z."/>
        </authorList>
    </citation>
    <scope>NUCLEOTIDE SEQUENCE [LARGE SCALE GENOMIC DNA]</scope>
</reference>
<dbReference type="STRING" id="3088.A0A383W2Y1"/>
<accession>A0A383W2Y1</accession>
<feature type="compositionally biased region" description="Low complexity" evidence="1">
    <location>
        <begin position="206"/>
        <end position="219"/>
    </location>
</feature>
<protein>
    <recommendedName>
        <fullName evidence="5">Beta-glucuronidase C-terminal domain-containing protein</fullName>
    </recommendedName>
</protein>
<dbReference type="InterPro" id="IPR013780">
    <property type="entry name" value="Glyco_hydro_b"/>
</dbReference>
<organism evidence="3 4">
    <name type="scientific">Tetradesmus obliquus</name>
    <name type="common">Green alga</name>
    <name type="synonym">Acutodesmus obliquus</name>
    <dbReference type="NCBI Taxonomy" id="3088"/>
    <lineage>
        <taxon>Eukaryota</taxon>
        <taxon>Viridiplantae</taxon>
        <taxon>Chlorophyta</taxon>
        <taxon>core chlorophytes</taxon>
        <taxon>Chlorophyceae</taxon>
        <taxon>CS clade</taxon>
        <taxon>Sphaeropleales</taxon>
        <taxon>Scenedesmaceae</taxon>
        <taxon>Tetradesmus</taxon>
    </lineage>
</organism>
<dbReference type="AlphaFoldDB" id="A0A383W2Y1"/>
<dbReference type="PANTHER" id="PTHR36183:SF2">
    <property type="entry name" value="BETA-GLUCURONIDASE C-TERMINAL DOMAIN-CONTAINING PROTEIN"/>
    <property type="match status" value="1"/>
</dbReference>
<evidence type="ECO:0000313" key="4">
    <source>
        <dbReference type="Proteomes" id="UP000256970"/>
    </source>
</evidence>
<evidence type="ECO:0000256" key="1">
    <source>
        <dbReference type="SAM" id="MobiDB-lite"/>
    </source>
</evidence>
<keyword evidence="4" id="KW-1185">Reference proteome</keyword>
<dbReference type="EMBL" id="FNXT01001058">
    <property type="protein sequence ID" value="SZX71523.1"/>
    <property type="molecule type" value="Genomic_DNA"/>
</dbReference>
<name>A0A383W2Y1_TETOB</name>
<feature type="transmembrane region" description="Helical" evidence="2">
    <location>
        <begin position="31"/>
        <end position="51"/>
    </location>
</feature>
<keyword evidence="2" id="KW-1133">Transmembrane helix</keyword>
<keyword evidence="2" id="KW-0812">Transmembrane</keyword>
<sequence>MGREGDRGSPSGHAGASQLTISVCRSTVRTAAWTAAGVAVTLAVVLLLLPFSGTTLLQQLTAPSEAQSFADRCSKLPGFHGQLCSAYSQAVGEDKWAVASAWQQASPASYICAGLSMECLQQDLSSSAAGSSCTPLRDGSQCAANGKRCKRSFCGGKPAGSPVGQSEVQALLATLQQQQQQQRRQQEEDEATLAAGSVANSSTAMQLQTQQQQQQQQQQRDADAPVARMLGARWSYSQKYNLDKPIGAWPTATVSVSSGPLGKRVTDTFLATSHEYLRVGDYGDERIVSAWANIFKMLSPSPVVRVGGASQDKMTRVPGDSVWIALKKFRDATNCRFILGLPLFPKNSIGMSQKIMAQSRKYLGDSVIGYELGNEPEFWPNGLGGWGSDGKWKAGFEAYAQWFHKVALAINPCGSKKMLSGPGWGNVNTQPVSWLARILYQGKECYLRELNVHFYPYINNETVTATQLLSQPLQDFGVSKYKDYQRIGTKERLGIRISETNSLYGGGRPSLSDTLVGALWVADALFAFSDAGAVGFHLHWGIGGHPTEALGQPNTGVQTNYAYNVRPKEPPLPYPSVHAPWYGYLFWTIAAAGDYGRHADANFVPVWVQNRGRCSANMKIWALKADMGDLRMALLNKDEAHNCNVRLIVDPQYCKKAGILTRLLPGPEGIFSKGMITWQGQTYEGSGLTGKIQGSKAVQQLMPVKTKDGKRCKFEVPVPSASGAILAAKWSR</sequence>
<proteinExistence type="predicted"/>
<evidence type="ECO:0008006" key="5">
    <source>
        <dbReference type="Google" id="ProtNLM"/>
    </source>
</evidence>
<dbReference type="SUPFAM" id="SSF51445">
    <property type="entry name" value="(Trans)glycosidases"/>
    <property type="match status" value="1"/>
</dbReference>